<feature type="compositionally biased region" description="Polar residues" evidence="1">
    <location>
        <begin position="23"/>
        <end position="32"/>
    </location>
</feature>
<keyword evidence="3" id="KW-1185">Reference proteome</keyword>
<name>A0A699ZBG0_HAELA</name>
<dbReference type="Proteomes" id="UP000485058">
    <property type="component" value="Unassembled WGS sequence"/>
</dbReference>
<comment type="caution">
    <text evidence="2">The sequence shown here is derived from an EMBL/GenBank/DDBJ whole genome shotgun (WGS) entry which is preliminary data.</text>
</comment>
<evidence type="ECO:0000313" key="2">
    <source>
        <dbReference type="EMBL" id="GFH16566.1"/>
    </source>
</evidence>
<gene>
    <name evidence="2" type="ORF">HaLaN_13006</name>
</gene>
<evidence type="ECO:0000313" key="3">
    <source>
        <dbReference type="Proteomes" id="UP000485058"/>
    </source>
</evidence>
<feature type="region of interest" description="Disordered" evidence="1">
    <location>
        <begin position="15"/>
        <end position="125"/>
    </location>
</feature>
<protein>
    <submittedName>
        <fullName evidence="2">Uncharacterized protein</fullName>
    </submittedName>
</protein>
<feature type="non-terminal residue" evidence="2">
    <location>
        <position position="1"/>
    </location>
</feature>
<proteinExistence type="predicted"/>
<dbReference type="EMBL" id="BLLF01001015">
    <property type="protein sequence ID" value="GFH16566.1"/>
    <property type="molecule type" value="Genomic_DNA"/>
</dbReference>
<dbReference type="AlphaFoldDB" id="A0A699ZBG0"/>
<feature type="compositionally biased region" description="Pro residues" evidence="1">
    <location>
        <begin position="171"/>
        <end position="187"/>
    </location>
</feature>
<organism evidence="2 3">
    <name type="scientific">Haematococcus lacustris</name>
    <name type="common">Green alga</name>
    <name type="synonym">Haematococcus pluvialis</name>
    <dbReference type="NCBI Taxonomy" id="44745"/>
    <lineage>
        <taxon>Eukaryota</taxon>
        <taxon>Viridiplantae</taxon>
        <taxon>Chlorophyta</taxon>
        <taxon>core chlorophytes</taxon>
        <taxon>Chlorophyceae</taxon>
        <taxon>CS clade</taxon>
        <taxon>Chlamydomonadales</taxon>
        <taxon>Haematococcaceae</taxon>
        <taxon>Haematococcus</taxon>
    </lineage>
</organism>
<feature type="compositionally biased region" description="Polar residues" evidence="1">
    <location>
        <begin position="112"/>
        <end position="121"/>
    </location>
</feature>
<sequence length="209" mass="21345">SASMVVARSVLSALSLRMGLSRPPSTTATQQPDDAEEGPSAVPAVEGEEGGVRAGLGLNPTKAPPPSMQPPAGTQLLDRCPSPTAVVDDGDDTPGARPAGGPPRSRSASPDEITTASSQGSEDVAAVVRREGSPKAWKVEVLEAAPVQEPLPIVPPLVLDLARSQTYSTSPLPPSSTPPVAHRPPPASSNIRPSPSPADRENSDAVLEL</sequence>
<reference evidence="2 3" key="1">
    <citation type="submission" date="2020-02" db="EMBL/GenBank/DDBJ databases">
        <title>Draft genome sequence of Haematococcus lacustris strain NIES-144.</title>
        <authorList>
            <person name="Morimoto D."/>
            <person name="Nakagawa S."/>
            <person name="Yoshida T."/>
            <person name="Sawayama S."/>
        </authorList>
    </citation>
    <scope>NUCLEOTIDE SEQUENCE [LARGE SCALE GENOMIC DNA]</scope>
    <source>
        <strain evidence="2 3">NIES-144</strain>
    </source>
</reference>
<evidence type="ECO:0000256" key="1">
    <source>
        <dbReference type="SAM" id="MobiDB-lite"/>
    </source>
</evidence>
<feature type="compositionally biased region" description="Low complexity" evidence="1">
    <location>
        <begin position="95"/>
        <end position="110"/>
    </location>
</feature>
<feature type="region of interest" description="Disordered" evidence="1">
    <location>
        <begin position="165"/>
        <end position="209"/>
    </location>
</feature>
<accession>A0A699ZBG0</accession>